<evidence type="ECO:0000259" key="3">
    <source>
        <dbReference type="PROSITE" id="PS51898"/>
    </source>
</evidence>
<dbReference type="InterPro" id="IPR013762">
    <property type="entry name" value="Integrase-like_cat_sf"/>
</dbReference>
<dbReference type="InterPro" id="IPR002104">
    <property type="entry name" value="Integrase_catalytic"/>
</dbReference>
<organism evidence="4 5">
    <name type="scientific">Roseiconus lacunae</name>
    <dbReference type="NCBI Taxonomy" id="2605694"/>
    <lineage>
        <taxon>Bacteria</taxon>
        <taxon>Pseudomonadati</taxon>
        <taxon>Planctomycetota</taxon>
        <taxon>Planctomycetia</taxon>
        <taxon>Pirellulales</taxon>
        <taxon>Pirellulaceae</taxon>
        <taxon>Roseiconus</taxon>
    </lineage>
</organism>
<dbReference type="InterPro" id="IPR011010">
    <property type="entry name" value="DNA_brk_join_enz"/>
</dbReference>
<sequence length="406" mass="45995">MPRKKNPNPNYQYHVSGQARVYLDGRYFYLGQHDTPASYAKYHSLLAIYSANGMTIPDDAEQLLGDAPITVRCLTAEFREYAKNKYAKDRSRHAQFKNLCTLLDDCFGDLPADEFGPRKLNEIRELLIATKNRSGKHNARSYINMQVQCIVKIFRYCVSRELVGPNVIVALATLQPLAHGESKASESAPVQPVDIETVRKTAKFLSPQIKAMVCIQASTGMRPSEVCAIRPTDIERRDDGVWVYRPPKHKTSHRGKLKAVPLLDAAKSALEPFLDRPEDDYCFKPEEAAEWHRERRHANRKTPLKYGNRPGYGKTSRNGTRKPRKYSERYTPDSYRQAITRAAESAKVAHWFPYQLRHLAATVIREALGVEAAQAMLGHSKADMTQHYAKQNLEKAVEAAKVAPKV</sequence>
<gene>
    <name evidence="4" type="ORF">QTN89_04585</name>
</gene>
<dbReference type="Gene3D" id="1.10.443.10">
    <property type="entry name" value="Intergrase catalytic core"/>
    <property type="match status" value="1"/>
</dbReference>
<dbReference type="Pfam" id="PF00589">
    <property type="entry name" value="Phage_integrase"/>
    <property type="match status" value="1"/>
</dbReference>
<feature type="compositionally biased region" description="Basic residues" evidence="2">
    <location>
        <begin position="294"/>
        <end position="303"/>
    </location>
</feature>
<accession>A0ABT7PDX2</accession>
<keyword evidence="5" id="KW-1185">Reference proteome</keyword>
<reference evidence="4 5" key="1">
    <citation type="submission" date="2023-06" db="EMBL/GenBank/DDBJ databases">
        <title>Roseiconus lacunae JC819 isolated from Gulf of Mannar region, Tamil Nadu.</title>
        <authorList>
            <person name="Pk S."/>
            <person name="Ch S."/>
            <person name="Ch V.R."/>
        </authorList>
    </citation>
    <scope>NUCLEOTIDE SEQUENCE [LARGE SCALE GENOMIC DNA]</scope>
    <source>
        <strain evidence="4 5">JC819</strain>
    </source>
</reference>
<evidence type="ECO:0000256" key="1">
    <source>
        <dbReference type="ARBA" id="ARBA00023172"/>
    </source>
</evidence>
<dbReference type="PROSITE" id="PS51898">
    <property type="entry name" value="TYR_RECOMBINASE"/>
    <property type="match status" value="1"/>
</dbReference>
<dbReference type="PANTHER" id="PTHR30349:SF64">
    <property type="entry name" value="PROPHAGE INTEGRASE INTD-RELATED"/>
    <property type="match status" value="1"/>
</dbReference>
<dbReference type="RefSeq" id="WP_289162377.1">
    <property type="nucleotide sequence ID" value="NZ_JASZZN010000003.1"/>
</dbReference>
<dbReference type="CDD" id="cd00397">
    <property type="entry name" value="DNA_BRE_C"/>
    <property type="match status" value="1"/>
</dbReference>
<protein>
    <submittedName>
        <fullName evidence="4">Site-specific integrase</fullName>
    </submittedName>
</protein>
<evidence type="ECO:0000313" key="5">
    <source>
        <dbReference type="Proteomes" id="UP001239462"/>
    </source>
</evidence>
<dbReference type="Proteomes" id="UP001239462">
    <property type="component" value="Unassembled WGS sequence"/>
</dbReference>
<feature type="domain" description="Tyr recombinase" evidence="3">
    <location>
        <begin position="188"/>
        <end position="401"/>
    </location>
</feature>
<keyword evidence="1" id="KW-0233">DNA recombination</keyword>
<name>A0ABT7PDX2_9BACT</name>
<evidence type="ECO:0000313" key="4">
    <source>
        <dbReference type="EMBL" id="MDM4014697.1"/>
    </source>
</evidence>
<dbReference type="SUPFAM" id="SSF56349">
    <property type="entry name" value="DNA breaking-rejoining enzymes"/>
    <property type="match status" value="1"/>
</dbReference>
<dbReference type="EMBL" id="JASZZN010000003">
    <property type="protein sequence ID" value="MDM4014697.1"/>
    <property type="molecule type" value="Genomic_DNA"/>
</dbReference>
<dbReference type="PANTHER" id="PTHR30349">
    <property type="entry name" value="PHAGE INTEGRASE-RELATED"/>
    <property type="match status" value="1"/>
</dbReference>
<dbReference type="InterPro" id="IPR050090">
    <property type="entry name" value="Tyrosine_recombinase_XerCD"/>
</dbReference>
<feature type="region of interest" description="Disordered" evidence="2">
    <location>
        <begin position="290"/>
        <end position="331"/>
    </location>
</feature>
<proteinExistence type="predicted"/>
<evidence type="ECO:0000256" key="2">
    <source>
        <dbReference type="SAM" id="MobiDB-lite"/>
    </source>
</evidence>
<comment type="caution">
    <text evidence="4">The sequence shown here is derived from an EMBL/GenBank/DDBJ whole genome shotgun (WGS) entry which is preliminary data.</text>
</comment>